<evidence type="ECO:0000256" key="7">
    <source>
        <dbReference type="SAM" id="MobiDB-lite"/>
    </source>
</evidence>
<evidence type="ECO:0000256" key="6">
    <source>
        <dbReference type="ARBA" id="ARBA00048202"/>
    </source>
</evidence>
<protein>
    <recommendedName>
        <fullName evidence="1">proton-translocating NAD(P)(+) transhydrogenase</fullName>
        <ecNumber evidence="1">7.1.1.1</ecNumber>
    </recommendedName>
</protein>
<accession>A0ABD5NLS0</accession>
<dbReference type="AlphaFoldDB" id="A0ABD5NLS0"/>
<evidence type="ECO:0000256" key="2">
    <source>
        <dbReference type="ARBA" id="ARBA00022741"/>
    </source>
</evidence>
<feature type="domain" description="Alanine dehydrogenase/pyridine nucleotide transhydrogenase NAD(H)-binding" evidence="8">
    <location>
        <begin position="151"/>
        <end position="316"/>
    </location>
</feature>
<dbReference type="EC" id="7.1.1.1" evidence="1"/>
<comment type="catalytic activity">
    <reaction evidence="6">
        <text>NAD(+) + NADPH + H(+)(in) = NADH + NADP(+) + H(+)(out)</text>
        <dbReference type="Rhea" id="RHEA:47992"/>
        <dbReference type="ChEBI" id="CHEBI:15378"/>
        <dbReference type="ChEBI" id="CHEBI:57540"/>
        <dbReference type="ChEBI" id="CHEBI:57783"/>
        <dbReference type="ChEBI" id="CHEBI:57945"/>
        <dbReference type="ChEBI" id="CHEBI:58349"/>
        <dbReference type="EC" id="7.1.1.1"/>
    </reaction>
</comment>
<proteinExistence type="predicted"/>
<dbReference type="PANTHER" id="PTHR10160">
    <property type="entry name" value="NAD(P) TRANSHYDROGENASE"/>
    <property type="match status" value="1"/>
</dbReference>
<evidence type="ECO:0000256" key="3">
    <source>
        <dbReference type="ARBA" id="ARBA00022857"/>
    </source>
</evidence>
<dbReference type="SUPFAM" id="SSF52283">
    <property type="entry name" value="Formate/glycerate dehydrogenase catalytic domain-like"/>
    <property type="match status" value="1"/>
</dbReference>
<dbReference type="SUPFAM" id="SSF51735">
    <property type="entry name" value="NAD(P)-binding Rossmann-fold domains"/>
    <property type="match status" value="1"/>
</dbReference>
<evidence type="ECO:0000256" key="5">
    <source>
        <dbReference type="ARBA" id="ARBA00023027"/>
    </source>
</evidence>
<dbReference type="SMART" id="SM01002">
    <property type="entry name" value="AlaDh_PNT_C"/>
    <property type="match status" value="1"/>
</dbReference>
<evidence type="ECO:0000256" key="1">
    <source>
        <dbReference type="ARBA" id="ARBA00012943"/>
    </source>
</evidence>
<dbReference type="Pfam" id="PF05222">
    <property type="entry name" value="AlaDh_PNT_N"/>
    <property type="match status" value="1"/>
</dbReference>
<dbReference type="InterPro" id="IPR036291">
    <property type="entry name" value="NAD(P)-bd_dom_sf"/>
</dbReference>
<dbReference type="InterPro" id="IPR008143">
    <property type="entry name" value="Ala_DH/PNT_CS2"/>
</dbReference>
<dbReference type="Proteomes" id="UP001595846">
    <property type="component" value="Unassembled WGS sequence"/>
</dbReference>
<dbReference type="InterPro" id="IPR007698">
    <property type="entry name" value="AlaDH/PNT_NAD(H)-bd"/>
</dbReference>
<dbReference type="EMBL" id="JBHSAQ010000002">
    <property type="protein sequence ID" value="MFC3957816.1"/>
    <property type="molecule type" value="Genomic_DNA"/>
</dbReference>
<dbReference type="GeneID" id="73903191"/>
<dbReference type="CDD" id="cd05304">
    <property type="entry name" value="Rubrum_tdh"/>
    <property type="match status" value="1"/>
</dbReference>
<feature type="region of interest" description="Disordered" evidence="7">
    <location>
        <begin position="370"/>
        <end position="427"/>
    </location>
</feature>
<evidence type="ECO:0000259" key="8">
    <source>
        <dbReference type="SMART" id="SM01002"/>
    </source>
</evidence>
<gene>
    <name evidence="10" type="ORF">ACFOUR_05435</name>
</gene>
<comment type="caution">
    <text evidence="10">The sequence shown here is derived from an EMBL/GenBank/DDBJ whole genome shotgun (WGS) entry which is preliminary data.</text>
</comment>
<dbReference type="PROSITE" id="PS00837">
    <property type="entry name" value="ALADH_PNT_2"/>
    <property type="match status" value="1"/>
</dbReference>
<evidence type="ECO:0000313" key="11">
    <source>
        <dbReference type="Proteomes" id="UP001595846"/>
    </source>
</evidence>
<reference evidence="10 11" key="1">
    <citation type="journal article" date="2019" name="Int. J. Syst. Evol. Microbiol.">
        <title>The Global Catalogue of Microorganisms (GCM) 10K type strain sequencing project: providing services to taxonomists for standard genome sequencing and annotation.</title>
        <authorList>
            <consortium name="The Broad Institute Genomics Platform"/>
            <consortium name="The Broad Institute Genome Sequencing Center for Infectious Disease"/>
            <person name="Wu L."/>
            <person name="Ma J."/>
        </authorList>
    </citation>
    <scope>NUCLEOTIDE SEQUENCE [LARGE SCALE GENOMIC DNA]</scope>
    <source>
        <strain evidence="10 11">IBRC-M 10256</strain>
    </source>
</reference>
<dbReference type="Gene3D" id="3.40.50.720">
    <property type="entry name" value="NAD(P)-binding Rossmann-like Domain"/>
    <property type="match status" value="2"/>
</dbReference>
<keyword evidence="2" id="KW-0547">Nucleotide-binding</keyword>
<dbReference type="GO" id="GO:0000166">
    <property type="term" value="F:nucleotide binding"/>
    <property type="evidence" value="ECO:0007669"/>
    <property type="project" value="UniProtKB-KW"/>
</dbReference>
<evidence type="ECO:0000256" key="4">
    <source>
        <dbReference type="ARBA" id="ARBA00022967"/>
    </source>
</evidence>
<dbReference type="PANTHER" id="PTHR10160:SF19">
    <property type="entry name" value="PROTON-TRANSLOCATING NAD(P)(+) TRANSHYDROGENASE"/>
    <property type="match status" value="1"/>
</dbReference>
<keyword evidence="11" id="KW-1185">Reference proteome</keyword>
<keyword evidence="3" id="KW-0521">NADP</keyword>
<sequence>MIIGVPGETVDGETRVPLTPSLAAELGDDGFDVCITAGAGERAGWSDDEYREVGCDVVPDRSTVFDRADVLFQVRGLGATPEDDADRYRDDQLVVGLLGPYSIDDELSTLAEQDVTAFALELVPRISRAQSMDAQSSMASIGGYKAAVMAAEALPKLFPMQMTAAGTVRPADVFVVGAGVAGLQAIATADRLGANVRAYDIRPEVKEEVESLGAEFVELDLETDDASDEEGHAREQDEEFYRKQREMMIDVVGDSDVVITTAAVPGRPSPELVTNEMLDGMADGSVVVDLAAAGGGNCEPTVADETVTYDGVTIFGPTNLPATVARTASRLYANNVTNFFRSLLDDDDTLTIDTTDEIVDATLLVHDGTVRNPHVDDEAADETADDDGDDSTDDDGDDSRDDDADGTEANDTDGTAGGDRTEDDDGE</sequence>
<dbReference type="RefSeq" id="WP_256530508.1">
    <property type="nucleotide sequence ID" value="NZ_CP101824.1"/>
</dbReference>
<dbReference type="InterPro" id="IPR007886">
    <property type="entry name" value="AlaDH/PNT_N"/>
</dbReference>
<dbReference type="NCBIfam" id="NF006942">
    <property type="entry name" value="PRK09424.1"/>
    <property type="match status" value="1"/>
</dbReference>
<keyword evidence="5" id="KW-0520">NAD</keyword>
<keyword evidence="4" id="KW-1278">Translocase</keyword>
<evidence type="ECO:0000313" key="10">
    <source>
        <dbReference type="EMBL" id="MFC3957816.1"/>
    </source>
</evidence>
<feature type="domain" description="Alanine dehydrogenase/pyridine nucleotide transhydrogenase N-terminal" evidence="9">
    <location>
        <begin position="4"/>
        <end position="142"/>
    </location>
</feature>
<dbReference type="Pfam" id="PF01262">
    <property type="entry name" value="AlaDh_PNT_C"/>
    <property type="match status" value="1"/>
</dbReference>
<evidence type="ECO:0000259" key="9">
    <source>
        <dbReference type="SMART" id="SM01003"/>
    </source>
</evidence>
<feature type="compositionally biased region" description="Acidic residues" evidence="7">
    <location>
        <begin position="378"/>
        <end position="411"/>
    </location>
</feature>
<name>A0ABD5NLS0_9EURY</name>
<dbReference type="GO" id="GO:0008750">
    <property type="term" value="F:proton-translocating NAD(P)+ transhydrogenase activity"/>
    <property type="evidence" value="ECO:0007669"/>
    <property type="project" value="UniProtKB-EC"/>
</dbReference>
<dbReference type="SMART" id="SM01003">
    <property type="entry name" value="AlaDh_PNT_N"/>
    <property type="match status" value="1"/>
</dbReference>
<organism evidence="10 11">
    <name type="scientific">Halovivax cerinus</name>
    <dbReference type="NCBI Taxonomy" id="1487865"/>
    <lineage>
        <taxon>Archaea</taxon>
        <taxon>Methanobacteriati</taxon>
        <taxon>Methanobacteriota</taxon>
        <taxon>Stenosarchaea group</taxon>
        <taxon>Halobacteria</taxon>
        <taxon>Halobacteriales</taxon>
        <taxon>Natrialbaceae</taxon>
        <taxon>Halovivax</taxon>
    </lineage>
</organism>